<keyword evidence="4" id="KW-1185">Reference proteome</keyword>
<gene>
    <name evidence="3" type="ORF">DW833_03870</name>
</gene>
<dbReference type="AlphaFoldDB" id="A0A414B865"/>
<dbReference type="PANTHER" id="PTHR46558">
    <property type="entry name" value="TRACRIPTIONAL REGULATORY PROTEIN-RELATED-RELATED"/>
    <property type="match status" value="1"/>
</dbReference>
<dbReference type="Gene3D" id="1.10.260.40">
    <property type="entry name" value="lambda repressor-like DNA-binding domains"/>
    <property type="match status" value="1"/>
</dbReference>
<dbReference type="InterPro" id="IPR010982">
    <property type="entry name" value="Lambda_DNA-bd_dom_sf"/>
</dbReference>
<dbReference type="Pfam" id="PF01381">
    <property type="entry name" value="HTH_3"/>
    <property type="match status" value="1"/>
</dbReference>
<evidence type="ECO:0000313" key="4">
    <source>
        <dbReference type="Proteomes" id="UP000284621"/>
    </source>
</evidence>
<keyword evidence="1" id="KW-0238">DNA-binding</keyword>
<feature type="domain" description="HTH cro/C1-type" evidence="2">
    <location>
        <begin position="7"/>
        <end position="61"/>
    </location>
</feature>
<dbReference type="SUPFAM" id="SSF47413">
    <property type="entry name" value="lambda repressor-like DNA-binding domains"/>
    <property type="match status" value="1"/>
</dbReference>
<evidence type="ECO:0000259" key="2">
    <source>
        <dbReference type="PROSITE" id="PS50943"/>
    </source>
</evidence>
<sequence length="118" mass="13808">MTQGERVKEVRKTLDLTLEKFGEKLGVKKAALSAIENGKRNLTEQMIISICREYNVNYDYLVYGDGDMFDRFPETILDELCIQYHLDDEDRDILNLYLELPADAKKALKETIRKIFKK</sequence>
<name>A0A414B865_9FIRM</name>
<reference evidence="3 4" key="1">
    <citation type="submission" date="2018-08" db="EMBL/GenBank/DDBJ databases">
        <title>A genome reference for cultivated species of the human gut microbiota.</title>
        <authorList>
            <person name="Zou Y."/>
            <person name="Xue W."/>
            <person name="Luo G."/>
        </authorList>
    </citation>
    <scope>NUCLEOTIDE SEQUENCE [LARGE SCALE GENOMIC DNA]</scope>
    <source>
        <strain evidence="3 4">AM34-3LB</strain>
    </source>
</reference>
<dbReference type="EMBL" id="QSID01000003">
    <property type="protein sequence ID" value="RHC66986.1"/>
    <property type="molecule type" value="Genomic_DNA"/>
</dbReference>
<protein>
    <submittedName>
        <fullName evidence="3">XRE family transcriptional regulator</fullName>
    </submittedName>
</protein>
<accession>A0A414B865</accession>
<dbReference type="Proteomes" id="UP000284621">
    <property type="component" value="Unassembled WGS sequence"/>
</dbReference>
<proteinExistence type="predicted"/>
<dbReference type="RefSeq" id="WP_118380641.1">
    <property type="nucleotide sequence ID" value="NZ_CABJFJ010000003.1"/>
</dbReference>
<comment type="caution">
    <text evidence="3">The sequence shown here is derived from an EMBL/GenBank/DDBJ whole genome shotgun (WGS) entry which is preliminary data.</text>
</comment>
<organism evidence="3 4">
    <name type="scientific">Anaerobutyricum hallii</name>
    <dbReference type="NCBI Taxonomy" id="39488"/>
    <lineage>
        <taxon>Bacteria</taxon>
        <taxon>Bacillati</taxon>
        <taxon>Bacillota</taxon>
        <taxon>Clostridia</taxon>
        <taxon>Lachnospirales</taxon>
        <taxon>Lachnospiraceae</taxon>
        <taxon>Anaerobutyricum</taxon>
    </lineage>
</organism>
<dbReference type="PROSITE" id="PS50943">
    <property type="entry name" value="HTH_CROC1"/>
    <property type="match status" value="1"/>
</dbReference>
<evidence type="ECO:0000256" key="1">
    <source>
        <dbReference type="ARBA" id="ARBA00023125"/>
    </source>
</evidence>
<dbReference type="SMART" id="SM00530">
    <property type="entry name" value="HTH_XRE"/>
    <property type="match status" value="1"/>
</dbReference>
<dbReference type="GO" id="GO:0003677">
    <property type="term" value="F:DNA binding"/>
    <property type="evidence" value="ECO:0007669"/>
    <property type="project" value="UniProtKB-KW"/>
</dbReference>
<dbReference type="PANTHER" id="PTHR46558:SF4">
    <property type="entry name" value="DNA-BIDING PHAGE PROTEIN"/>
    <property type="match status" value="1"/>
</dbReference>
<dbReference type="CDD" id="cd00093">
    <property type="entry name" value="HTH_XRE"/>
    <property type="match status" value="1"/>
</dbReference>
<evidence type="ECO:0000313" key="3">
    <source>
        <dbReference type="EMBL" id="RHC66986.1"/>
    </source>
</evidence>
<dbReference type="InterPro" id="IPR001387">
    <property type="entry name" value="Cro/C1-type_HTH"/>
</dbReference>